<evidence type="ECO:0000313" key="3">
    <source>
        <dbReference type="Proteomes" id="UP000765509"/>
    </source>
</evidence>
<protein>
    <submittedName>
        <fullName evidence="2">Uncharacterized protein</fullName>
    </submittedName>
</protein>
<reference evidence="2" key="1">
    <citation type="submission" date="2021-03" db="EMBL/GenBank/DDBJ databases">
        <title>Draft genome sequence of rust myrtle Austropuccinia psidii MF-1, a brazilian biotype.</title>
        <authorList>
            <person name="Quecine M.C."/>
            <person name="Pachon D.M.R."/>
            <person name="Bonatelli M.L."/>
            <person name="Correr F.H."/>
            <person name="Franceschini L.M."/>
            <person name="Leite T.F."/>
            <person name="Margarido G.R.A."/>
            <person name="Almeida C.A."/>
            <person name="Ferrarezi J.A."/>
            <person name="Labate C.A."/>
        </authorList>
    </citation>
    <scope>NUCLEOTIDE SEQUENCE</scope>
    <source>
        <strain evidence="2">MF-1</strain>
    </source>
</reference>
<keyword evidence="3" id="KW-1185">Reference proteome</keyword>
<dbReference type="AlphaFoldDB" id="A0A9Q3GPV0"/>
<feature type="compositionally biased region" description="Polar residues" evidence="1">
    <location>
        <begin position="61"/>
        <end position="75"/>
    </location>
</feature>
<feature type="compositionally biased region" description="Polar residues" evidence="1">
    <location>
        <begin position="12"/>
        <end position="31"/>
    </location>
</feature>
<feature type="compositionally biased region" description="Acidic residues" evidence="1">
    <location>
        <begin position="46"/>
        <end position="55"/>
    </location>
</feature>
<accession>A0A9Q3GPV0</accession>
<gene>
    <name evidence="2" type="ORF">O181_014370</name>
</gene>
<organism evidence="2 3">
    <name type="scientific">Austropuccinia psidii MF-1</name>
    <dbReference type="NCBI Taxonomy" id="1389203"/>
    <lineage>
        <taxon>Eukaryota</taxon>
        <taxon>Fungi</taxon>
        <taxon>Dikarya</taxon>
        <taxon>Basidiomycota</taxon>
        <taxon>Pucciniomycotina</taxon>
        <taxon>Pucciniomycetes</taxon>
        <taxon>Pucciniales</taxon>
        <taxon>Sphaerophragmiaceae</taxon>
        <taxon>Austropuccinia</taxon>
    </lineage>
</organism>
<comment type="caution">
    <text evidence="2">The sequence shown here is derived from an EMBL/GenBank/DDBJ whole genome shotgun (WGS) entry which is preliminary data.</text>
</comment>
<dbReference type="EMBL" id="AVOT02003818">
    <property type="protein sequence ID" value="MBW0474655.1"/>
    <property type="molecule type" value="Genomic_DNA"/>
</dbReference>
<feature type="region of interest" description="Disordered" evidence="1">
    <location>
        <begin position="1"/>
        <end position="84"/>
    </location>
</feature>
<sequence length="84" mass="9543">MVNELDPVGNYLTLSSPDPTTSAPLTDQFDQYQDWYWAHPNKPNGESDEYEDNNEEYSGSLETNQYSGHDTSPNRKASKVSKCH</sequence>
<dbReference type="Proteomes" id="UP000765509">
    <property type="component" value="Unassembled WGS sequence"/>
</dbReference>
<proteinExistence type="predicted"/>
<name>A0A9Q3GPV0_9BASI</name>
<evidence type="ECO:0000256" key="1">
    <source>
        <dbReference type="SAM" id="MobiDB-lite"/>
    </source>
</evidence>
<evidence type="ECO:0000313" key="2">
    <source>
        <dbReference type="EMBL" id="MBW0474655.1"/>
    </source>
</evidence>